<proteinExistence type="predicted"/>
<dbReference type="GO" id="GO:0000428">
    <property type="term" value="C:DNA-directed RNA polymerase complex"/>
    <property type="evidence" value="ECO:0007669"/>
    <property type="project" value="UniProtKB-KW"/>
</dbReference>
<comment type="caution">
    <text evidence="2">The sequence shown here is derived from an EMBL/GenBank/DDBJ whole genome shotgun (WGS) entry which is preliminary data.</text>
</comment>
<dbReference type="OrthoDB" id="2014147at2759"/>
<dbReference type="Pfam" id="PF25475">
    <property type="entry name" value="DUF7903"/>
    <property type="match status" value="2"/>
</dbReference>
<dbReference type="InterPro" id="IPR057225">
    <property type="entry name" value="DUF7903"/>
</dbReference>
<name>A0A7J6WR39_THATH</name>
<evidence type="ECO:0000313" key="3">
    <source>
        <dbReference type="Proteomes" id="UP000554482"/>
    </source>
</evidence>
<evidence type="ECO:0000313" key="2">
    <source>
        <dbReference type="EMBL" id="KAF5199417.1"/>
    </source>
</evidence>
<keyword evidence="2" id="KW-0804">Transcription</keyword>
<dbReference type="PANTHER" id="PTHR35481">
    <property type="entry name" value="DNA-DIRECTED RNA POLYMERASE SUBUNIT ALPHA"/>
    <property type="match status" value="1"/>
</dbReference>
<evidence type="ECO:0000259" key="1">
    <source>
        <dbReference type="Pfam" id="PF25475"/>
    </source>
</evidence>
<protein>
    <submittedName>
        <fullName evidence="2">Dna-directed rna polymerase subunit alpha</fullName>
    </submittedName>
</protein>
<feature type="domain" description="DUF7903" evidence="1">
    <location>
        <begin position="5"/>
        <end position="303"/>
    </location>
</feature>
<keyword evidence="3" id="KW-1185">Reference proteome</keyword>
<dbReference type="EMBL" id="JABWDY010011996">
    <property type="protein sequence ID" value="KAF5199417.1"/>
    <property type="molecule type" value="Genomic_DNA"/>
</dbReference>
<dbReference type="Proteomes" id="UP000554482">
    <property type="component" value="Unassembled WGS sequence"/>
</dbReference>
<dbReference type="PANTHER" id="PTHR35481:SF1">
    <property type="entry name" value="DNA-DIRECTED RNA POLYMERASE SUBUNIT ALPHA"/>
    <property type="match status" value="1"/>
</dbReference>
<organism evidence="2 3">
    <name type="scientific">Thalictrum thalictroides</name>
    <name type="common">Rue-anemone</name>
    <name type="synonym">Anemone thalictroides</name>
    <dbReference type="NCBI Taxonomy" id="46969"/>
    <lineage>
        <taxon>Eukaryota</taxon>
        <taxon>Viridiplantae</taxon>
        <taxon>Streptophyta</taxon>
        <taxon>Embryophyta</taxon>
        <taxon>Tracheophyta</taxon>
        <taxon>Spermatophyta</taxon>
        <taxon>Magnoliopsida</taxon>
        <taxon>Ranunculales</taxon>
        <taxon>Ranunculaceae</taxon>
        <taxon>Thalictroideae</taxon>
        <taxon>Thalictrum</taxon>
    </lineage>
</organism>
<feature type="domain" description="DUF7903" evidence="1">
    <location>
        <begin position="341"/>
        <end position="692"/>
    </location>
</feature>
<accession>A0A7J6WR39</accession>
<dbReference type="AlphaFoldDB" id="A0A7J6WR39"/>
<keyword evidence="2" id="KW-0240">DNA-directed RNA polymerase</keyword>
<sequence>MDYEAEGKISKWYVIPYSDESCGDDRLACSVHLQKFALPGDYHYSDYGRERMILVKADTNKVVNKTEADDCPWLSLGDWVEDDLDTAFERARDTMGQRGAEMKVPRFVIRFGKILFQPKRKRSVSLKSFSNGSDVEDYLSNFYRRYHVNVPDSFVEATLNDLVPKSGLDFDDKKEHYAVKVYDRFGSHGTLLCKCSAIEGDEGVGELDLKKIELDKERQLDIDISCLDKNLDLRLQLSRKRFLLPVEDDERHSLRKLIRTGVVDSKEKCGLRWPLGRESPGGRYRVDEVASSTGEVTQDASLRIPELTMQLRDKSKPIPSADMLHDTLKNSKQQKSLFPGTKILYAKDSVFRWIVAPDDQDDQLASSIRLKEFSCESIERKDGQKPMILVCDRAQEEMNEKGNSFDKSPWVSIVQKIQEDLLASFQIARSEVSKDGEQNVPRFVIRFGKILFQDSPSINLDDVNNSSDVENVLGLYKKRYYTNVPTSFVDAVLGDYVPRIGLDFVEEKENYYVKVCDKSRPHVTISCKCRVTEAVGELDTYKIELNELRHLIADISCLDKNLDLRLLLSSKRILTSLTDDDKDSLSNILKSAVIDSEVKGGLRWPLGKESFGDRYIVVGVWHTKAKTFSNSSMRLKVRHADRFDFRTSTGEVSQEASLRVPELTKLLRDENLDLNSMIDMVRDTLKLIWGHFLQWEGSLT</sequence>
<reference evidence="2 3" key="1">
    <citation type="submission" date="2020-06" db="EMBL/GenBank/DDBJ databases">
        <title>Transcriptomic and genomic resources for Thalictrum thalictroides and T. hernandezii: Facilitating candidate gene discovery in an emerging model plant lineage.</title>
        <authorList>
            <person name="Arias T."/>
            <person name="Riano-Pachon D.M."/>
            <person name="Di Stilio V.S."/>
        </authorList>
    </citation>
    <scope>NUCLEOTIDE SEQUENCE [LARGE SCALE GENOMIC DNA]</scope>
    <source>
        <strain evidence="3">cv. WT478/WT964</strain>
        <tissue evidence="2">Leaves</tissue>
    </source>
</reference>
<gene>
    <name evidence="2" type="ORF">FRX31_011002</name>
</gene>